<reference evidence="7" key="1">
    <citation type="journal article" date="2021" name="PeerJ">
        <title>Extensive microbial diversity within the chicken gut microbiome revealed by metagenomics and culture.</title>
        <authorList>
            <person name="Gilroy R."/>
            <person name="Ravi A."/>
            <person name="Getino M."/>
            <person name="Pursley I."/>
            <person name="Horton D.L."/>
            <person name="Alikhan N.F."/>
            <person name="Baker D."/>
            <person name="Gharbi K."/>
            <person name="Hall N."/>
            <person name="Watson M."/>
            <person name="Adriaenssens E.M."/>
            <person name="Foster-Nyarko E."/>
            <person name="Jarju S."/>
            <person name="Secka A."/>
            <person name="Antonio M."/>
            <person name="Oren A."/>
            <person name="Chaudhuri R.R."/>
            <person name="La Ragione R."/>
            <person name="Hildebrand F."/>
            <person name="Pallen M.J."/>
        </authorList>
    </citation>
    <scope>NUCLEOTIDE SEQUENCE</scope>
    <source>
        <strain evidence="7">ChiBcec16-3735</strain>
    </source>
</reference>
<dbReference type="InterPro" id="IPR006311">
    <property type="entry name" value="TAT_signal"/>
</dbReference>
<dbReference type="SUPFAM" id="SSF53850">
    <property type="entry name" value="Periplasmic binding protein-like II"/>
    <property type="match status" value="1"/>
</dbReference>
<dbReference type="PROSITE" id="PS51257">
    <property type="entry name" value="PROKAR_LIPOPROTEIN"/>
    <property type="match status" value="1"/>
</dbReference>
<protein>
    <submittedName>
        <fullName evidence="7">Extracellular solute-binding protein</fullName>
    </submittedName>
</protein>
<evidence type="ECO:0000256" key="6">
    <source>
        <dbReference type="SAM" id="SignalP"/>
    </source>
</evidence>
<proteinExistence type="predicted"/>
<dbReference type="InterPro" id="IPR006059">
    <property type="entry name" value="SBP"/>
</dbReference>
<evidence type="ECO:0000313" key="8">
    <source>
        <dbReference type="Proteomes" id="UP000824065"/>
    </source>
</evidence>
<keyword evidence="1" id="KW-1003">Cell membrane</keyword>
<dbReference type="PANTHER" id="PTHR43649:SF33">
    <property type="entry name" value="POLYGALACTURONAN_RHAMNOGALACTURONAN-BINDING PROTEIN YTCQ"/>
    <property type="match status" value="1"/>
</dbReference>
<evidence type="ECO:0000256" key="1">
    <source>
        <dbReference type="ARBA" id="ARBA00022475"/>
    </source>
</evidence>
<dbReference type="Gene3D" id="3.40.190.10">
    <property type="entry name" value="Periplasmic binding protein-like II"/>
    <property type="match status" value="1"/>
</dbReference>
<dbReference type="PROSITE" id="PS51318">
    <property type="entry name" value="TAT"/>
    <property type="match status" value="1"/>
</dbReference>
<gene>
    <name evidence="7" type="ORF">H9725_08270</name>
</gene>
<feature type="chain" id="PRO_5039176052" evidence="6">
    <location>
        <begin position="30"/>
        <end position="479"/>
    </location>
</feature>
<name>A0A9D2JMT4_9FIRM</name>
<evidence type="ECO:0000313" key="7">
    <source>
        <dbReference type="EMBL" id="HIZ58557.1"/>
    </source>
</evidence>
<evidence type="ECO:0000256" key="5">
    <source>
        <dbReference type="ARBA" id="ARBA00023288"/>
    </source>
</evidence>
<comment type="caution">
    <text evidence="7">The sequence shown here is derived from an EMBL/GenBank/DDBJ whole genome shotgun (WGS) entry which is preliminary data.</text>
</comment>
<sequence length="479" mass="52227">MQRKFISRRSFLKCAGVGAVTAAAAGLLAGCGGSDSSSSGAASSAAPAEPADPNKPYAGVTLYYAATDTEATGPEMQDIVAMVKEKTGINIEFNIIPKADTGEVDKRLVSLQAGDALDIVYGTVAQLKVFYDAGVLEPLDEMAGAAGYDIKSVFGDSAPVYDDGQTYGLPAFTDVWCTFINSKVFENAGVEIPSAEGWTWEKYIETAQKLTNLDEEIYGSLMLDYDCYNYMYALQNGAEHYKEDGTSNYDDPRFRDSVEFFYSLGNELQIQPDITTYKAGVYPWNAFPSTGVANADGSYDKAQFGMFVCGGWAASMLPDTEKYPRDWQCVILPMPYPEGQEPSTLTVPGCYAVPSTSQNKEAAFEAVRCIAENQYTLGYGRVPARVDLTDEETTDYIENGLVPTYAATDNIPAEQFKAAWFDPTRKVLSEKIVGTADTTISQIWTSEAPLYGMGQQDLDTTMQNILDRSNEAIKEAELY</sequence>
<organism evidence="7 8">
    <name type="scientific">Candidatus Faecalibacterium gallistercoris</name>
    <dbReference type="NCBI Taxonomy" id="2838579"/>
    <lineage>
        <taxon>Bacteria</taxon>
        <taxon>Bacillati</taxon>
        <taxon>Bacillota</taxon>
        <taxon>Clostridia</taxon>
        <taxon>Eubacteriales</taxon>
        <taxon>Oscillospiraceae</taxon>
        <taxon>Faecalibacterium</taxon>
    </lineage>
</organism>
<keyword evidence="3" id="KW-0472">Membrane</keyword>
<dbReference type="Proteomes" id="UP000824065">
    <property type="component" value="Unassembled WGS sequence"/>
</dbReference>
<dbReference type="PANTHER" id="PTHR43649">
    <property type="entry name" value="ARABINOSE-BINDING PROTEIN-RELATED"/>
    <property type="match status" value="1"/>
</dbReference>
<keyword evidence="4" id="KW-0564">Palmitate</keyword>
<evidence type="ECO:0000256" key="2">
    <source>
        <dbReference type="ARBA" id="ARBA00022729"/>
    </source>
</evidence>
<dbReference type="EMBL" id="DXBJ01000058">
    <property type="protein sequence ID" value="HIZ58557.1"/>
    <property type="molecule type" value="Genomic_DNA"/>
</dbReference>
<dbReference type="Pfam" id="PF01547">
    <property type="entry name" value="SBP_bac_1"/>
    <property type="match status" value="1"/>
</dbReference>
<dbReference type="AlphaFoldDB" id="A0A9D2JMT4"/>
<evidence type="ECO:0000256" key="3">
    <source>
        <dbReference type="ARBA" id="ARBA00023136"/>
    </source>
</evidence>
<keyword evidence="2 6" id="KW-0732">Signal</keyword>
<dbReference type="InterPro" id="IPR050490">
    <property type="entry name" value="Bact_solute-bd_prot1"/>
</dbReference>
<reference evidence="7" key="2">
    <citation type="submission" date="2021-04" db="EMBL/GenBank/DDBJ databases">
        <authorList>
            <person name="Gilroy R."/>
        </authorList>
    </citation>
    <scope>NUCLEOTIDE SEQUENCE</scope>
    <source>
        <strain evidence="7">ChiBcec16-3735</strain>
    </source>
</reference>
<evidence type="ECO:0000256" key="4">
    <source>
        <dbReference type="ARBA" id="ARBA00023139"/>
    </source>
</evidence>
<accession>A0A9D2JMT4</accession>
<feature type="signal peptide" evidence="6">
    <location>
        <begin position="1"/>
        <end position="29"/>
    </location>
</feature>
<keyword evidence="5" id="KW-0449">Lipoprotein</keyword>